<proteinExistence type="inferred from homology"/>
<feature type="transmembrane region" description="Helical" evidence="9">
    <location>
        <begin position="118"/>
        <end position="139"/>
    </location>
</feature>
<keyword evidence="3" id="KW-1003">Cell membrane</keyword>
<dbReference type="GO" id="GO:0022857">
    <property type="term" value="F:transmembrane transporter activity"/>
    <property type="evidence" value="ECO:0007669"/>
    <property type="project" value="UniProtKB-UniRule"/>
</dbReference>
<keyword evidence="12" id="KW-1185">Reference proteome</keyword>
<evidence type="ECO:0000256" key="6">
    <source>
        <dbReference type="ARBA" id="ARBA00022989"/>
    </source>
</evidence>
<evidence type="ECO:0000313" key="11">
    <source>
        <dbReference type="EMBL" id="QEI08839.1"/>
    </source>
</evidence>
<dbReference type="InterPro" id="IPR007387">
    <property type="entry name" value="TRAP_DctQ"/>
</dbReference>
<comment type="subunit">
    <text evidence="9">The complex comprises the extracytoplasmic solute receptor protein and the two transmembrane proteins.</text>
</comment>
<keyword evidence="2 9" id="KW-0813">Transport</keyword>
<keyword evidence="5 9" id="KW-0812">Transmembrane</keyword>
<comment type="subcellular location">
    <subcellularLocation>
        <location evidence="1 9">Cell inner membrane</location>
        <topology evidence="1 9">Multi-pass membrane protein</topology>
    </subcellularLocation>
</comment>
<dbReference type="GO" id="GO:0005886">
    <property type="term" value="C:plasma membrane"/>
    <property type="evidence" value="ECO:0007669"/>
    <property type="project" value="UniProtKB-SubCell"/>
</dbReference>
<feature type="transmembrane region" description="Helical" evidence="9">
    <location>
        <begin position="159"/>
        <end position="176"/>
    </location>
</feature>
<gene>
    <name evidence="11" type="ORF">FXN63_25535</name>
</gene>
<dbReference type="PANTHER" id="PTHR35011">
    <property type="entry name" value="2,3-DIKETO-L-GULONATE TRAP TRANSPORTER SMALL PERMEASE PROTEIN YIAM"/>
    <property type="match status" value="1"/>
</dbReference>
<keyword evidence="4 9" id="KW-0997">Cell inner membrane</keyword>
<feature type="transmembrane region" description="Helical" evidence="9">
    <location>
        <begin position="46"/>
        <end position="67"/>
    </location>
</feature>
<dbReference type="InterPro" id="IPR055348">
    <property type="entry name" value="DctQ"/>
</dbReference>
<organism evidence="11 12">
    <name type="scientific">Pigmentiphaga aceris</name>
    <dbReference type="NCBI Taxonomy" id="1940612"/>
    <lineage>
        <taxon>Bacteria</taxon>
        <taxon>Pseudomonadati</taxon>
        <taxon>Pseudomonadota</taxon>
        <taxon>Betaproteobacteria</taxon>
        <taxon>Burkholderiales</taxon>
        <taxon>Alcaligenaceae</taxon>
        <taxon>Pigmentiphaga</taxon>
    </lineage>
</organism>
<evidence type="ECO:0000256" key="1">
    <source>
        <dbReference type="ARBA" id="ARBA00004429"/>
    </source>
</evidence>
<comment type="similarity">
    <text evidence="8 9">Belongs to the TRAP transporter small permease family.</text>
</comment>
<comment type="function">
    <text evidence="9">Part of the tripartite ATP-independent periplasmic (TRAP) transport system.</text>
</comment>
<feature type="transmembrane region" description="Helical" evidence="9">
    <location>
        <begin position="79"/>
        <end position="97"/>
    </location>
</feature>
<reference evidence="11 12" key="1">
    <citation type="submission" date="2019-08" db="EMBL/GenBank/DDBJ databases">
        <title>Amphibian skin-associated Pigmentiphaga: genome sequence and occurrence across geography and hosts.</title>
        <authorList>
            <person name="Bletz M.C."/>
            <person name="Bunk B."/>
            <person name="Sproeer C."/>
            <person name="Biwer P."/>
            <person name="Reiter S."/>
            <person name="Rabemananjara F.C.E."/>
            <person name="Schulz S."/>
            <person name="Overmann J."/>
            <person name="Vences M."/>
        </authorList>
    </citation>
    <scope>NUCLEOTIDE SEQUENCE [LARGE SCALE GENOMIC DNA]</scope>
    <source>
        <strain evidence="11 12">Mada1488</strain>
    </source>
</reference>
<evidence type="ECO:0000256" key="2">
    <source>
        <dbReference type="ARBA" id="ARBA00022448"/>
    </source>
</evidence>
<dbReference type="KEGG" id="pacr:FXN63_25535"/>
<evidence type="ECO:0000256" key="3">
    <source>
        <dbReference type="ARBA" id="ARBA00022475"/>
    </source>
</evidence>
<accession>A0A5C0B1Z1</accession>
<evidence type="ECO:0000256" key="4">
    <source>
        <dbReference type="ARBA" id="ARBA00022519"/>
    </source>
</evidence>
<dbReference type="OrthoDB" id="2085311at2"/>
<evidence type="ECO:0000256" key="9">
    <source>
        <dbReference type="RuleBase" id="RU369079"/>
    </source>
</evidence>
<dbReference type="GO" id="GO:0015740">
    <property type="term" value="P:C4-dicarboxylate transport"/>
    <property type="evidence" value="ECO:0007669"/>
    <property type="project" value="TreeGrafter"/>
</dbReference>
<dbReference type="AlphaFoldDB" id="A0A5C0B1Z1"/>
<evidence type="ECO:0000256" key="5">
    <source>
        <dbReference type="ARBA" id="ARBA00022692"/>
    </source>
</evidence>
<evidence type="ECO:0000313" key="12">
    <source>
        <dbReference type="Proteomes" id="UP000325161"/>
    </source>
</evidence>
<dbReference type="Proteomes" id="UP000325161">
    <property type="component" value="Chromosome"/>
</dbReference>
<dbReference type="Pfam" id="PF04290">
    <property type="entry name" value="DctQ"/>
    <property type="match status" value="1"/>
</dbReference>
<protein>
    <recommendedName>
        <fullName evidence="9">TRAP transporter small permease protein</fullName>
    </recommendedName>
</protein>
<evidence type="ECO:0000256" key="7">
    <source>
        <dbReference type="ARBA" id="ARBA00023136"/>
    </source>
</evidence>
<dbReference type="PANTHER" id="PTHR35011:SF11">
    <property type="entry name" value="TRAP TRANSPORTER SMALL PERMEASE PROTEIN"/>
    <property type="match status" value="1"/>
</dbReference>
<evidence type="ECO:0000259" key="10">
    <source>
        <dbReference type="Pfam" id="PF04290"/>
    </source>
</evidence>
<sequence length="199" mass="22887">MSVDLPTGAHARPVGAEEDRTDAIIHSFEDSGPQDVDLNGYAVEDWIAMLLFWVMALFVFLQFFTRYVLNDSFAWTEELAVYCLIGVVFIGSSMCVRTNRHIQVDVLYRWLPKSAGRVLSTLVDIARVAFFAYGTVLVWRYVNLVGNEPMTTINWNKSHVYWVVLVAFVLMLLRSLQVAWQHWKQGYSILERPEAYDVV</sequence>
<feature type="domain" description="Tripartite ATP-independent periplasmic transporters DctQ component" evidence="10">
    <location>
        <begin position="55"/>
        <end position="184"/>
    </location>
</feature>
<evidence type="ECO:0000256" key="8">
    <source>
        <dbReference type="ARBA" id="ARBA00038436"/>
    </source>
</evidence>
<dbReference type="EMBL" id="CP043046">
    <property type="protein sequence ID" value="QEI08839.1"/>
    <property type="molecule type" value="Genomic_DNA"/>
</dbReference>
<keyword evidence="7 9" id="KW-0472">Membrane</keyword>
<keyword evidence="6 9" id="KW-1133">Transmembrane helix</keyword>
<name>A0A5C0B1Z1_9BURK</name>
<dbReference type="RefSeq" id="WP_148818363.1">
    <property type="nucleotide sequence ID" value="NZ_CP043046.1"/>
</dbReference>